<dbReference type="Proteomes" id="UP000008068">
    <property type="component" value="Unassembled WGS sequence"/>
</dbReference>
<organism evidence="2">
    <name type="scientific">Caenorhabditis brenneri</name>
    <name type="common">Nematode worm</name>
    <dbReference type="NCBI Taxonomy" id="135651"/>
    <lineage>
        <taxon>Eukaryota</taxon>
        <taxon>Metazoa</taxon>
        <taxon>Ecdysozoa</taxon>
        <taxon>Nematoda</taxon>
        <taxon>Chromadorea</taxon>
        <taxon>Rhabditida</taxon>
        <taxon>Rhabditina</taxon>
        <taxon>Rhabditomorpha</taxon>
        <taxon>Rhabditoidea</taxon>
        <taxon>Rhabditidae</taxon>
        <taxon>Peloderinae</taxon>
        <taxon>Caenorhabditis</taxon>
    </lineage>
</organism>
<keyword evidence="2" id="KW-1185">Reference proteome</keyword>
<sequence length="17" mass="2085">MLLFEETTETRTFPVDR</sequence>
<dbReference type="InParanoid" id="G0PJZ5"/>
<reference evidence="2" key="1">
    <citation type="submission" date="2011-07" db="EMBL/GenBank/DDBJ databases">
        <authorList>
            <consortium name="Caenorhabditis brenneri Sequencing and Analysis Consortium"/>
            <person name="Wilson R.K."/>
        </authorList>
    </citation>
    <scope>NUCLEOTIDE SEQUENCE [LARGE SCALE GENOMIC DNA]</scope>
    <source>
        <strain evidence="2">PB2801</strain>
    </source>
</reference>
<protein>
    <submittedName>
        <fullName evidence="1">Uncharacterized protein</fullName>
    </submittedName>
</protein>
<dbReference type="AlphaFoldDB" id="G0PJZ5"/>
<name>G0PJZ5_CAEBE</name>
<evidence type="ECO:0000313" key="1">
    <source>
        <dbReference type="EMBL" id="EGT60525.1"/>
    </source>
</evidence>
<gene>
    <name evidence="1" type="ORF">CAEBREN_09287</name>
</gene>
<dbReference type="EMBL" id="GL380776">
    <property type="protein sequence ID" value="EGT60525.1"/>
    <property type="molecule type" value="Genomic_DNA"/>
</dbReference>
<proteinExistence type="predicted"/>
<evidence type="ECO:0000313" key="2">
    <source>
        <dbReference type="Proteomes" id="UP000008068"/>
    </source>
</evidence>
<accession>G0PJZ5</accession>